<accession>A0A4Y2J0T7</accession>
<feature type="coiled-coil region" evidence="1">
    <location>
        <begin position="62"/>
        <end position="96"/>
    </location>
</feature>
<evidence type="ECO:0000313" key="3">
    <source>
        <dbReference type="EMBL" id="GBM83747.1"/>
    </source>
</evidence>
<feature type="compositionally biased region" description="Polar residues" evidence="2">
    <location>
        <begin position="26"/>
        <end position="36"/>
    </location>
</feature>
<gene>
    <name evidence="3" type="ORF">AVEN_189710_1</name>
</gene>
<feature type="region of interest" description="Disordered" evidence="2">
    <location>
        <begin position="1"/>
        <end position="36"/>
    </location>
</feature>
<evidence type="ECO:0000313" key="4">
    <source>
        <dbReference type="Proteomes" id="UP000499080"/>
    </source>
</evidence>
<keyword evidence="1" id="KW-0175">Coiled coil</keyword>
<organism evidence="3 4">
    <name type="scientific">Araneus ventricosus</name>
    <name type="common">Orbweaver spider</name>
    <name type="synonym">Epeira ventricosa</name>
    <dbReference type="NCBI Taxonomy" id="182803"/>
    <lineage>
        <taxon>Eukaryota</taxon>
        <taxon>Metazoa</taxon>
        <taxon>Ecdysozoa</taxon>
        <taxon>Arthropoda</taxon>
        <taxon>Chelicerata</taxon>
        <taxon>Arachnida</taxon>
        <taxon>Araneae</taxon>
        <taxon>Araneomorphae</taxon>
        <taxon>Entelegynae</taxon>
        <taxon>Araneoidea</taxon>
        <taxon>Araneidae</taxon>
        <taxon>Araneus</taxon>
    </lineage>
</organism>
<name>A0A4Y2J0T7_ARAVE</name>
<reference evidence="3 4" key="1">
    <citation type="journal article" date="2019" name="Sci. Rep.">
        <title>Orb-weaving spider Araneus ventricosus genome elucidates the spidroin gene catalogue.</title>
        <authorList>
            <person name="Kono N."/>
            <person name="Nakamura H."/>
            <person name="Ohtoshi R."/>
            <person name="Moran D.A.P."/>
            <person name="Shinohara A."/>
            <person name="Yoshida Y."/>
            <person name="Fujiwara M."/>
            <person name="Mori M."/>
            <person name="Tomita M."/>
            <person name="Arakawa K."/>
        </authorList>
    </citation>
    <scope>NUCLEOTIDE SEQUENCE [LARGE SCALE GENOMIC DNA]</scope>
</reference>
<keyword evidence="4" id="KW-1185">Reference proteome</keyword>
<proteinExistence type="predicted"/>
<evidence type="ECO:0000256" key="1">
    <source>
        <dbReference type="SAM" id="Coils"/>
    </source>
</evidence>
<evidence type="ECO:0000256" key="2">
    <source>
        <dbReference type="SAM" id="MobiDB-lite"/>
    </source>
</evidence>
<dbReference type="AlphaFoldDB" id="A0A4Y2J0T7"/>
<protein>
    <submittedName>
        <fullName evidence="3">Uncharacterized protein</fullName>
    </submittedName>
</protein>
<dbReference type="Proteomes" id="UP000499080">
    <property type="component" value="Unassembled WGS sequence"/>
</dbReference>
<sequence>MDKGQEPTFPTGNEEAMDILPDHSTDAYSSRGSETHTCSKSYLLAARQSENKHSEIDGRVIIDYLHQKIAKMKKKNENLRREVDRKIDAISKENGETDVLRRLKDLVLNTERSETTEELDKVGEQ</sequence>
<comment type="caution">
    <text evidence="3">The sequence shown here is derived from an EMBL/GenBank/DDBJ whole genome shotgun (WGS) entry which is preliminary data.</text>
</comment>
<dbReference type="EMBL" id="BGPR01003106">
    <property type="protein sequence ID" value="GBM83747.1"/>
    <property type="molecule type" value="Genomic_DNA"/>
</dbReference>